<evidence type="ECO:0000313" key="3">
    <source>
        <dbReference type="Proteomes" id="UP000279841"/>
    </source>
</evidence>
<evidence type="ECO:0000313" key="2">
    <source>
        <dbReference type="EMBL" id="VCU52772.1"/>
    </source>
</evidence>
<dbReference type="Pfam" id="PF26343">
    <property type="entry name" value="VapC50_C"/>
    <property type="match status" value="1"/>
</dbReference>
<evidence type="ECO:0000259" key="1">
    <source>
        <dbReference type="Pfam" id="PF26343"/>
    </source>
</evidence>
<proteinExistence type="predicted"/>
<protein>
    <recommendedName>
        <fullName evidence="1">VapC50 C-terminal domain-containing protein</fullName>
    </recommendedName>
</protein>
<dbReference type="Proteomes" id="UP000279841">
    <property type="component" value="Chromosome"/>
</dbReference>
<accession>A0A3P4ANT8</accession>
<reference evidence="2 3" key="1">
    <citation type="submission" date="2018-10" db="EMBL/GenBank/DDBJ databases">
        <authorList>
            <person name="Peiro R."/>
            <person name="Begona"/>
            <person name="Cbmso G."/>
            <person name="Lopez M."/>
            <person name="Gonzalez S."/>
            <person name="Sacristan E."/>
            <person name="Castillo E."/>
        </authorList>
    </citation>
    <scope>NUCLEOTIDE SEQUENCE [LARGE SCALE GENOMIC DNA]</scope>
    <source>
        <strain evidence="2">TTHNAR1</strain>
    </source>
</reference>
<name>A0A3P4ANT8_THETH</name>
<dbReference type="EMBL" id="LR027517">
    <property type="protein sequence ID" value="VCU52772.1"/>
    <property type="molecule type" value="Genomic_DNA"/>
</dbReference>
<dbReference type="InterPro" id="IPR058652">
    <property type="entry name" value="VapC50_C"/>
</dbReference>
<gene>
    <name evidence="2" type="ORF">TTHN1_00526</name>
</gene>
<organism evidence="2 3">
    <name type="scientific">Thermus thermophilus</name>
    <dbReference type="NCBI Taxonomy" id="274"/>
    <lineage>
        <taxon>Bacteria</taxon>
        <taxon>Thermotogati</taxon>
        <taxon>Deinococcota</taxon>
        <taxon>Deinococci</taxon>
        <taxon>Thermales</taxon>
        <taxon>Thermaceae</taxon>
        <taxon>Thermus</taxon>
    </lineage>
</organism>
<feature type="domain" description="VapC50 C-terminal" evidence="1">
    <location>
        <begin position="156"/>
        <end position="197"/>
    </location>
</feature>
<dbReference type="RefSeq" id="WP_124104395.1">
    <property type="nucleotide sequence ID" value="NZ_AP025613.1"/>
</dbReference>
<dbReference type="AlphaFoldDB" id="A0A3P4ANT8"/>
<sequence>MARPLPQTLFLDACVLYPASTRDLFMGLALEGLVRLKWNGRVQEEWIHNLLRDRPDLTPEQRARIWATPEKMKEVLAFQEPLVEGYESLVEEIQLPDENDRHVVAAAWWGKAEAILTFNLRDFPEEELGRWELLAFHPDEYLTELAEALIRKNFLPDPLLGVLRRQRRALRNPPLGVEAFLESLRRAGLITFAKALEAYKGYL</sequence>